<organism evidence="1 2">
    <name type="scientific">Nitratireductor pacificus pht-3B</name>
    <dbReference type="NCBI Taxonomy" id="391937"/>
    <lineage>
        <taxon>Bacteria</taxon>
        <taxon>Pseudomonadati</taxon>
        <taxon>Pseudomonadota</taxon>
        <taxon>Alphaproteobacteria</taxon>
        <taxon>Hyphomicrobiales</taxon>
        <taxon>Phyllobacteriaceae</taxon>
        <taxon>Nitratireductor</taxon>
    </lineage>
</organism>
<dbReference type="STRING" id="391937.NA2_02369"/>
<proteinExistence type="predicted"/>
<dbReference type="PANTHER" id="PTHR30441:SF4">
    <property type="entry name" value="PROTEIN ASMA"/>
    <property type="match status" value="1"/>
</dbReference>
<evidence type="ECO:0000313" key="1">
    <source>
        <dbReference type="EMBL" id="EKF20592.1"/>
    </source>
</evidence>
<dbReference type="OrthoDB" id="225437at2"/>
<protein>
    <submittedName>
        <fullName evidence="1">AsmA family protein</fullName>
    </submittedName>
</protein>
<dbReference type="InterPro" id="IPR052894">
    <property type="entry name" value="AsmA-related"/>
</dbReference>
<sequence length="601" mass="63840">MRKSIWALGIAALAAVIVILCLPVIASTQIVRDSVAQQVSAWSGYRVRLDDAPEIRVWPSFRAVLNDVVLSDWRDSQHPAVMEAERVEIDLSALAALRGEVVFTRIRLVRPVLRVNGAGDTPRFQTVPKWGRLAQSIETTRELLKAHPNAPDMSAVPSDAFATVEIEDGRIVSLADRDRHPIASGLSGTLNWPALNRSAALSVRGIWHGESVTFEGSTEQPLLLLAGGKAPLTLSVKTAPVSLSFKGQVDVSENAFIDGQLDMAAPSLQRLVEWTMLEDWPGSTIKAATLKSTVMGDAKRIKFENAAIGLGDNSATGVFDIAFTEPQPTVTGTLAFKSLDLRSLLSTLTPVPGAPGDAMKSPVSRRANLDLRLSAATASAGSVSMTGVAATAQVRDGLVSLDISDAIAFGGMLQVGVRLDNMENRNQAELRISAEDINGEDIASKLQLTHLMPKSRGSFSVFLKGRGDTLERVLETADGSISANFGKGVIPGLSLESFREHNDKGTFFPLADIADGELPIEGAELKATLAGGIAWIDKAEARLGSQEVITLGGLVPFAGRGIALSGSITPAKVEGAEEGPKETFFIGGSWSAPFIAPFLVE</sequence>
<dbReference type="EMBL" id="AMRM01000002">
    <property type="protein sequence ID" value="EKF20592.1"/>
    <property type="molecule type" value="Genomic_DNA"/>
</dbReference>
<accession>K2MTB9</accession>
<reference evidence="1 2" key="1">
    <citation type="journal article" date="2012" name="J. Bacteriol.">
        <title>Genome Sequence of Nitratireductor pacificus Type Strain pht-3B.</title>
        <authorList>
            <person name="Lai Q."/>
            <person name="Li G."/>
            <person name="Shao Z."/>
        </authorList>
    </citation>
    <scope>NUCLEOTIDE SEQUENCE [LARGE SCALE GENOMIC DNA]</scope>
    <source>
        <strain evidence="2">pht-3B</strain>
    </source>
</reference>
<dbReference type="RefSeq" id="WP_008593744.1">
    <property type="nucleotide sequence ID" value="NZ_AMRM01000002.1"/>
</dbReference>
<comment type="caution">
    <text evidence="1">The sequence shown here is derived from an EMBL/GenBank/DDBJ whole genome shotgun (WGS) entry which is preliminary data.</text>
</comment>
<dbReference type="AlphaFoldDB" id="K2MTB9"/>
<dbReference type="PATRIC" id="fig|391937.3.peg.492"/>
<name>K2MTB9_9HYPH</name>
<keyword evidence="2" id="KW-1185">Reference proteome</keyword>
<dbReference type="GO" id="GO:0005886">
    <property type="term" value="C:plasma membrane"/>
    <property type="evidence" value="ECO:0007669"/>
    <property type="project" value="TreeGrafter"/>
</dbReference>
<dbReference type="GO" id="GO:0090313">
    <property type="term" value="P:regulation of protein targeting to membrane"/>
    <property type="evidence" value="ECO:0007669"/>
    <property type="project" value="TreeGrafter"/>
</dbReference>
<dbReference type="PANTHER" id="PTHR30441">
    <property type="entry name" value="DUF748 DOMAIN-CONTAINING PROTEIN"/>
    <property type="match status" value="1"/>
</dbReference>
<dbReference type="Proteomes" id="UP000006786">
    <property type="component" value="Unassembled WGS sequence"/>
</dbReference>
<dbReference type="eggNOG" id="COG2982">
    <property type="taxonomic scope" value="Bacteria"/>
</dbReference>
<gene>
    <name evidence="1" type="ORF">NA2_02369</name>
</gene>
<evidence type="ECO:0000313" key="2">
    <source>
        <dbReference type="Proteomes" id="UP000006786"/>
    </source>
</evidence>